<reference evidence="2" key="1">
    <citation type="journal article" date="2019" name="Int. J. Syst. Evol. Microbiol.">
        <title>The Global Catalogue of Microorganisms (GCM) 10K type strain sequencing project: providing services to taxonomists for standard genome sequencing and annotation.</title>
        <authorList>
            <consortium name="The Broad Institute Genomics Platform"/>
            <consortium name="The Broad Institute Genome Sequencing Center for Infectious Disease"/>
            <person name="Wu L."/>
            <person name="Ma J."/>
        </authorList>
    </citation>
    <scope>NUCLEOTIDE SEQUENCE [LARGE SCALE GENOMIC DNA]</scope>
    <source>
        <strain evidence="2">CGMCC 1.15297</strain>
    </source>
</reference>
<protein>
    <submittedName>
        <fullName evidence="1">Uncharacterized protein</fullName>
    </submittedName>
</protein>
<proteinExistence type="predicted"/>
<evidence type="ECO:0000313" key="1">
    <source>
        <dbReference type="EMBL" id="GGA11259.1"/>
    </source>
</evidence>
<dbReference type="Proteomes" id="UP000603317">
    <property type="component" value="Unassembled WGS sequence"/>
</dbReference>
<gene>
    <name evidence="1" type="ORF">GCM10010923_22340</name>
</gene>
<comment type="caution">
    <text evidence="1">The sequence shown here is derived from an EMBL/GenBank/DDBJ whole genome shotgun (WGS) entry which is preliminary data.</text>
</comment>
<dbReference type="RefSeq" id="WP_188642760.1">
    <property type="nucleotide sequence ID" value="NZ_BMID01000001.1"/>
</dbReference>
<accession>A0ABQ1FHN4</accession>
<evidence type="ECO:0000313" key="2">
    <source>
        <dbReference type="Proteomes" id="UP000603317"/>
    </source>
</evidence>
<name>A0ABQ1FHN4_9SPHN</name>
<organism evidence="1 2">
    <name type="scientific">Blastomonas marina</name>
    <dbReference type="NCBI Taxonomy" id="1867408"/>
    <lineage>
        <taxon>Bacteria</taxon>
        <taxon>Pseudomonadati</taxon>
        <taxon>Pseudomonadota</taxon>
        <taxon>Alphaproteobacteria</taxon>
        <taxon>Sphingomonadales</taxon>
        <taxon>Sphingomonadaceae</taxon>
        <taxon>Blastomonas</taxon>
    </lineage>
</organism>
<dbReference type="EMBL" id="BMID01000001">
    <property type="protein sequence ID" value="GGA11259.1"/>
    <property type="molecule type" value="Genomic_DNA"/>
</dbReference>
<sequence>MDIPPTLLQFAGSLAAILALSWLVWKLDLGGDERIRDEEHARRLADEQLHGYEPTEIAIDRSGYGAIMRDATGRVMVLRRHGAHFAGRLLTGHATCRLDQRQLTIGTDDKRFGTVTLDLGDRAGHWAASLRRL</sequence>
<keyword evidence="2" id="KW-1185">Reference proteome</keyword>